<sequence>MSRNYCGHVGSAAIFSSARRCGPFLAVPSHQDVSGSGQEAEAPALPQQGTSGGRFQEVNLSTADTCRTTSELSPDSGPASGSAPIQQVLAELCKAGSAVAMATRGRQYLYTELWSCRHFVSLQFSSVDLEEVCCRLQTIKNHFPCNRLHICISGPNWPPEEFVSTLFFQADEQRSVGGCRPYQARRPENISPHLLSIRFRISTFSRFCWILKERQRADGFPSGSGCLKVSLPDTVRSNQTNTEPRHFLFNQTTVEIMLQLVLVGV</sequence>
<proteinExistence type="predicted"/>
<feature type="region of interest" description="Disordered" evidence="1">
    <location>
        <begin position="32"/>
        <end position="54"/>
    </location>
</feature>
<accession>A0ABV0MFV9</accession>
<organism evidence="2 3">
    <name type="scientific">Goodea atripinnis</name>
    <dbReference type="NCBI Taxonomy" id="208336"/>
    <lineage>
        <taxon>Eukaryota</taxon>
        <taxon>Metazoa</taxon>
        <taxon>Chordata</taxon>
        <taxon>Craniata</taxon>
        <taxon>Vertebrata</taxon>
        <taxon>Euteleostomi</taxon>
        <taxon>Actinopterygii</taxon>
        <taxon>Neopterygii</taxon>
        <taxon>Teleostei</taxon>
        <taxon>Neoteleostei</taxon>
        <taxon>Acanthomorphata</taxon>
        <taxon>Ovalentaria</taxon>
        <taxon>Atherinomorphae</taxon>
        <taxon>Cyprinodontiformes</taxon>
        <taxon>Goodeidae</taxon>
        <taxon>Goodea</taxon>
    </lineage>
</organism>
<protein>
    <submittedName>
        <fullName evidence="2">Uncharacterized protein</fullName>
    </submittedName>
</protein>
<dbReference type="EMBL" id="JAHRIO010000006">
    <property type="protein sequence ID" value="MEQ2157273.1"/>
    <property type="molecule type" value="Genomic_DNA"/>
</dbReference>
<reference evidence="2 3" key="1">
    <citation type="submission" date="2021-06" db="EMBL/GenBank/DDBJ databases">
        <authorList>
            <person name="Palmer J.M."/>
        </authorList>
    </citation>
    <scope>NUCLEOTIDE SEQUENCE [LARGE SCALE GENOMIC DNA]</scope>
    <source>
        <strain evidence="2 3">GA_2019</strain>
        <tissue evidence="2">Muscle</tissue>
    </source>
</reference>
<keyword evidence="3" id="KW-1185">Reference proteome</keyword>
<evidence type="ECO:0000313" key="3">
    <source>
        <dbReference type="Proteomes" id="UP001476798"/>
    </source>
</evidence>
<evidence type="ECO:0000256" key="1">
    <source>
        <dbReference type="SAM" id="MobiDB-lite"/>
    </source>
</evidence>
<gene>
    <name evidence="2" type="ORF">GOODEAATRI_000219</name>
</gene>
<comment type="caution">
    <text evidence="2">The sequence shown here is derived from an EMBL/GenBank/DDBJ whole genome shotgun (WGS) entry which is preliminary data.</text>
</comment>
<dbReference type="Proteomes" id="UP001476798">
    <property type="component" value="Unassembled WGS sequence"/>
</dbReference>
<evidence type="ECO:0000313" key="2">
    <source>
        <dbReference type="EMBL" id="MEQ2157273.1"/>
    </source>
</evidence>
<name>A0ABV0MFV9_9TELE</name>